<keyword evidence="4 10" id="KW-0698">rRNA processing</keyword>
<comment type="caution">
    <text evidence="11">The sequence shown here is derived from an EMBL/GenBank/DDBJ whole genome shotgun (WGS) entry which is preliminary data.</text>
</comment>
<dbReference type="Proteomes" id="UP000193986">
    <property type="component" value="Unassembled WGS sequence"/>
</dbReference>
<evidence type="ECO:0000256" key="9">
    <source>
        <dbReference type="ARBA" id="ARBA00023242"/>
    </source>
</evidence>
<dbReference type="OrthoDB" id="10251185at2759"/>
<sequence>MTTHHERQHPIILITGTPGTGKTLHSTLLAQNHSTSSSSSSSPLTHLNIGDIVKTHGFHEGYDTEWAAWTVDEDRLLDYLEEVVNPQDGPSETGFIIDHHDPSLFPERWIDLAVVLTCDNKVLHERLTERNYPPAKITENITAEIMMTCLTETRESYAQEIIVELPSDGRGGDAEVEDNVRRIGEWVEAWRADRESGRN</sequence>
<feature type="binding site" evidence="10">
    <location>
        <position position="19"/>
    </location>
    <ligand>
        <name>ATP</name>
        <dbReference type="ChEBI" id="CHEBI:30616"/>
    </ligand>
</feature>
<dbReference type="GO" id="GO:0005737">
    <property type="term" value="C:cytoplasm"/>
    <property type="evidence" value="ECO:0007669"/>
    <property type="project" value="UniProtKB-SubCell"/>
</dbReference>
<proteinExistence type="inferred from homology"/>
<feature type="binding site" evidence="10">
    <location>
        <position position="130"/>
    </location>
    <ligand>
        <name>ATP</name>
        <dbReference type="ChEBI" id="CHEBI:30616"/>
    </ligand>
</feature>
<evidence type="ECO:0000256" key="3">
    <source>
        <dbReference type="ARBA" id="ARBA00022517"/>
    </source>
</evidence>
<keyword evidence="12" id="KW-1185">Reference proteome</keyword>
<organism evidence="11 12">
    <name type="scientific">Naematelia encephala</name>
    <dbReference type="NCBI Taxonomy" id="71784"/>
    <lineage>
        <taxon>Eukaryota</taxon>
        <taxon>Fungi</taxon>
        <taxon>Dikarya</taxon>
        <taxon>Basidiomycota</taxon>
        <taxon>Agaricomycotina</taxon>
        <taxon>Tremellomycetes</taxon>
        <taxon>Tremellales</taxon>
        <taxon>Naemateliaceae</taxon>
        <taxon>Naematelia</taxon>
    </lineage>
</organism>
<keyword evidence="5 10" id="KW-0808">Transferase</keyword>
<dbReference type="GO" id="GO:0004017">
    <property type="term" value="F:AMP kinase activity"/>
    <property type="evidence" value="ECO:0007669"/>
    <property type="project" value="UniProtKB-UniRule"/>
</dbReference>
<feature type="region of interest" description="LID" evidence="10">
    <location>
        <begin position="129"/>
        <end position="139"/>
    </location>
</feature>
<dbReference type="EC" id="2.7.4.3" evidence="10"/>
<dbReference type="Gene3D" id="3.40.50.300">
    <property type="entry name" value="P-loop containing nucleotide triphosphate hydrolases"/>
    <property type="match status" value="1"/>
</dbReference>
<dbReference type="InterPro" id="IPR027417">
    <property type="entry name" value="P-loop_NTPase"/>
</dbReference>
<feature type="binding site" evidence="10">
    <location>
        <position position="22"/>
    </location>
    <ligand>
        <name>ATP</name>
        <dbReference type="ChEBI" id="CHEBI:30616"/>
    </ligand>
</feature>
<dbReference type="Pfam" id="PF13238">
    <property type="entry name" value="AAA_18"/>
    <property type="match status" value="1"/>
</dbReference>
<comment type="subcellular location">
    <subcellularLocation>
        <location evidence="10">Cytoplasm</location>
    </subcellularLocation>
    <subcellularLocation>
        <location evidence="10">Nucleus</location>
    </subcellularLocation>
</comment>
<dbReference type="InterPro" id="IPR020618">
    <property type="entry name" value="Adenyl_kinase_AK6"/>
</dbReference>
<evidence type="ECO:0000256" key="2">
    <source>
        <dbReference type="ARBA" id="ARBA00022490"/>
    </source>
</evidence>
<protein>
    <recommendedName>
        <fullName evidence="10">Adenylate kinase isoenzyme 6 homolog</fullName>
        <shortName evidence="10">AK6</shortName>
        <ecNumber evidence="10">2.7.4.3</ecNumber>
    </recommendedName>
    <alternativeName>
        <fullName evidence="10">Dual activity adenylate kinase/ATPase</fullName>
        <shortName evidence="10">AK/ATPase</shortName>
    </alternativeName>
</protein>
<comment type="caution">
    <text evidence="10">Lacks conserved residue(s) required for the propagation of feature annotation.</text>
</comment>
<dbReference type="GO" id="GO:0016887">
    <property type="term" value="F:ATP hydrolysis activity"/>
    <property type="evidence" value="ECO:0007669"/>
    <property type="project" value="UniProtKB-UniRule"/>
</dbReference>
<accession>A0A1Y2B468</accession>
<keyword evidence="6 10" id="KW-0547">Nucleotide-binding</keyword>
<evidence type="ECO:0000256" key="4">
    <source>
        <dbReference type="ARBA" id="ARBA00022552"/>
    </source>
</evidence>
<dbReference type="FunFam" id="3.40.50.300:FF:000372">
    <property type="entry name" value="Adenylate kinase isoenzyme 6 homolog"/>
    <property type="match status" value="1"/>
</dbReference>
<keyword evidence="2 10" id="KW-0963">Cytoplasm</keyword>
<dbReference type="FunCoup" id="A0A1Y2B468">
    <property type="interactions" value="507"/>
</dbReference>
<dbReference type="GO" id="GO:0042274">
    <property type="term" value="P:ribosomal small subunit biogenesis"/>
    <property type="evidence" value="ECO:0007669"/>
    <property type="project" value="UniProtKB-UniRule"/>
</dbReference>
<keyword evidence="7 10" id="KW-0418">Kinase</keyword>
<evidence type="ECO:0000256" key="1">
    <source>
        <dbReference type="ARBA" id="ARBA00000582"/>
    </source>
</evidence>
<feature type="region of interest" description="NMPbind" evidence="10">
    <location>
        <begin position="48"/>
        <end position="71"/>
    </location>
</feature>
<dbReference type="STRING" id="71784.A0A1Y2B468"/>
<comment type="similarity">
    <text evidence="10">Belongs to the adenylate kinase family. AK6 subfamily.</text>
</comment>
<evidence type="ECO:0000256" key="10">
    <source>
        <dbReference type="HAMAP-Rule" id="MF_03173"/>
    </source>
</evidence>
<comment type="subunit">
    <text evidence="10">Interacts with small ribosomal subunit protein uS11. Not a structural component of 43S pre-ribosomes, but transiently interacts with them by binding to uS11.</text>
</comment>
<dbReference type="HAMAP" id="MF_00039">
    <property type="entry name" value="Adenylate_kinase_AK6"/>
    <property type="match status" value="1"/>
</dbReference>
<name>A0A1Y2B468_9TREE</name>
<evidence type="ECO:0000313" key="12">
    <source>
        <dbReference type="Proteomes" id="UP000193986"/>
    </source>
</evidence>
<keyword evidence="8 10" id="KW-0067">ATP-binding</keyword>
<reference evidence="11 12" key="1">
    <citation type="submission" date="2016-07" db="EMBL/GenBank/DDBJ databases">
        <title>Pervasive Adenine N6-methylation of Active Genes in Fungi.</title>
        <authorList>
            <consortium name="DOE Joint Genome Institute"/>
            <person name="Mondo S.J."/>
            <person name="Dannebaum R.O."/>
            <person name="Kuo R.C."/>
            <person name="Labutti K."/>
            <person name="Haridas S."/>
            <person name="Kuo A."/>
            <person name="Salamov A."/>
            <person name="Ahrendt S.R."/>
            <person name="Lipzen A."/>
            <person name="Sullivan W."/>
            <person name="Andreopoulos W.B."/>
            <person name="Clum A."/>
            <person name="Lindquist E."/>
            <person name="Daum C."/>
            <person name="Ramamoorthy G.K."/>
            <person name="Gryganskyi A."/>
            <person name="Culley D."/>
            <person name="Magnuson J.K."/>
            <person name="James T.Y."/>
            <person name="O'Malley M.A."/>
            <person name="Stajich J.E."/>
            <person name="Spatafora J.W."/>
            <person name="Visel A."/>
            <person name="Grigoriev I.V."/>
        </authorList>
    </citation>
    <scope>NUCLEOTIDE SEQUENCE [LARGE SCALE GENOMIC DNA]</scope>
    <source>
        <strain evidence="11 12">68-887.2</strain>
    </source>
</reference>
<dbReference type="PANTHER" id="PTHR12595">
    <property type="entry name" value="POS9-ACTIVATING FACTOR FAP7-RELATED"/>
    <property type="match status" value="1"/>
</dbReference>
<dbReference type="SUPFAM" id="SSF52540">
    <property type="entry name" value="P-loop containing nucleoside triphosphate hydrolases"/>
    <property type="match status" value="1"/>
</dbReference>
<comment type="catalytic activity">
    <reaction evidence="10">
        <text>ATP + H2O = ADP + phosphate + H(+)</text>
        <dbReference type="Rhea" id="RHEA:13065"/>
        <dbReference type="ChEBI" id="CHEBI:15377"/>
        <dbReference type="ChEBI" id="CHEBI:15378"/>
        <dbReference type="ChEBI" id="CHEBI:30616"/>
        <dbReference type="ChEBI" id="CHEBI:43474"/>
        <dbReference type="ChEBI" id="CHEBI:456216"/>
    </reaction>
</comment>
<dbReference type="PANTHER" id="PTHR12595:SF0">
    <property type="entry name" value="ADENYLATE KINASE ISOENZYME 6"/>
    <property type="match status" value="1"/>
</dbReference>
<dbReference type="GO" id="GO:0006364">
    <property type="term" value="P:rRNA processing"/>
    <property type="evidence" value="ECO:0007669"/>
    <property type="project" value="UniProtKB-KW"/>
</dbReference>
<feature type="binding site" evidence="10">
    <location>
        <position position="21"/>
    </location>
    <ligand>
        <name>ATP</name>
        <dbReference type="ChEBI" id="CHEBI:30616"/>
    </ligand>
</feature>
<gene>
    <name evidence="11" type="ORF">BCR39DRAFT_593906</name>
</gene>
<comment type="function">
    <text evidence="10">Broad-specificity nucleoside monophosphate (NMP) kinase that catalyzes the reversible transfer of the terminal phosphate group between nucleoside triphosphates and monophosphates. Has also ATPase activity. Involved in the late cytoplasmic maturation steps of the 40S ribosomal particles, specifically 18S rRNA maturation. While NMP activity is not required for ribosome maturation, ATPase activity is. Associates transiently with small ribosomal subunit protein uS11. ATP hydrolysis breaks the interaction with uS11. May temporarily remove uS11 from the ribosome to enable a conformational change of the ribosomal RNA that is needed for the final maturation step of the small ribosomal subunit. Its NMP activity may have a role in nuclear energy homeostasis.</text>
</comment>
<comment type="catalytic activity">
    <reaction evidence="1 10">
        <text>AMP + ATP = 2 ADP</text>
        <dbReference type="Rhea" id="RHEA:12973"/>
        <dbReference type="ChEBI" id="CHEBI:30616"/>
        <dbReference type="ChEBI" id="CHEBI:456215"/>
        <dbReference type="ChEBI" id="CHEBI:456216"/>
        <dbReference type="EC" id="2.7.4.3"/>
    </reaction>
</comment>
<evidence type="ECO:0000256" key="8">
    <source>
        <dbReference type="ARBA" id="ARBA00022840"/>
    </source>
</evidence>
<dbReference type="EMBL" id="MCFC01000025">
    <property type="protein sequence ID" value="ORY29524.1"/>
    <property type="molecule type" value="Genomic_DNA"/>
</dbReference>
<dbReference type="AlphaFoldDB" id="A0A1Y2B468"/>
<dbReference type="GO" id="GO:0005524">
    <property type="term" value="F:ATP binding"/>
    <property type="evidence" value="ECO:0007669"/>
    <property type="project" value="UniProtKB-KW"/>
</dbReference>
<evidence type="ECO:0000256" key="6">
    <source>
        <dbReference type="ARBA" id="ARBA00022741"/>
    </source>
</evidence>
<keyword evidence="3 10" id="KW-0690">Ribosome biogenesis</keyword>
<keyword evidence="9 10" id="KW-0539">Nucleus</keyword>
<evidence type="ECO:0000313" key="11">
    <source>
        <dbReference type="EMBL" id="ORY29524.1"/>
    </source>
</evidence>
<evidence type="ECO:0000256" key="5">
    <source>
        <dbReference type="ARBA" id="ARBA00022679"/>
    </source>
</evidence>
<evidence type="ECO:0000256" key="7">
    <source>
        <dbReference type="ARBA" id="ARBA00022777"/>
    </source>
</evidence>
<dbReference type="GO" id="GO:0005634">
    <property type="term" value="C:nucleus"/>
    <property type="evidence" value="ECO:0007669"/>
    <property type="project" value="UniProtKB-SubCell"/>
</dbReference>
<feature type="binding site" evidence="10">
    <location>
        <position position="23"/>
    </location>
    <ligand>
        <name>ATP</name>
        <dbReference type="ChEBI" id="CHEBI:30616"/>
    </ligand>
</feature>
<dbReference type="InParanoid" id="A0A1Y2B468"/>